<gene>
    <name evidence="8" type="primary">argA</name>
    <name evidence="10" type="ORF">EDC38_1999</name>
</gene>
<evidence type="ECO:0000313" key="11">
    <source>
        <dbReference type="Proteomes" id="UP000273643"/>
    </source>
</evidence>
<dbReference type="GO" id="GO:0006526">
    <property type="term" value="P:L-arginine biosynthetic process"/>
    <property type="evidence" value="ECO:0007669"/>
    <property type="project" value="UniProtKB-UniRule"/>
</dbReference>
<dbReference type="CDD" id="cd04237">
    <property type="entry name" value="AAK_NAGS-ABP"/>
    <property type="match status" value="1"/>
</dbReference>
<dbReference type="InterPro" id="IPR016181">
    <property type="entry name" value="Acyl_CoA_acyltransferase"/>
</dbReference>
<keyword evidence="5 8" id="KW-0808">Transferase</keyword>
<dbReference type="SUPFAM" id="SSF53633">
    <property type="entry name" value="Carbamate kinase-like"/>
    <property type="match status" value="1"/>
</dbReference>
<dbReference type="UniPathway" id="UPA00068">
    <property type="reaction ID" value="UER00106"/>
</dbReference>
<comment type="subcellular location">
    <subcellularLocation>
        <location evidence="8">Cytoplasm</location>
    </subcellularLocation>
</comment>
<evidence type="ECO:0000256" key="7">
    <source>
        <dbReference type="ARBA" id="ARBA00048372"/>
    </source>
</evidence>
<evidence type="ECO:0000256" key="3">
    <source>
        <dbReference type="ARBA" id="ARBA00022571"/>
    </source>
</evidence>
<evidence type="ECO:0000259" key="9">
    <source>
        <dbReference type="PROSITE" id="PS51186"/>
    </source>
</evidence>
<reference evidence="10 11" key="1">
    <citation type="submission" date="2018-11" db="EMBL/GenBank/DDBJ databases">
        <title>Genomic Encyclopedia of Type Strains, Phase IV (KMG-IV): sequencing the most valuable type-strain genomes for metagenomic binning, comparative biology and taxonomic classification.</title>
        <authorList>
            <person name="Goeker M."/>
        </authorList>
    </citation>
    <scope>NUCLEOTIDE SEQUENCE [LARGE SCALE GENOMIC DNA]</scope>
    <source>
        <strain evidence="10 11">DSM 16974</strain>
    </source>
</reference>
<organism evidence="10 11">
    <name type="scientific">Marinimicrobium koreense</name>
    <dbReference type="NCBI Taxonomy" id="306545"/>
    <lineage>
        <taxon>Bacteria</taxon>
        <taxon>Pseudomonadati</taxon>
        <taxon>Pseudomonadota</taxon>
        <taxon>Gammaproteobacteria</taxon>
        <taxon>Cellvibrionales</taxon>
        <taxon>Cellvibrionaceae</taxon>
        <taxon>Marinimicrobium</taxon>
    </lineage>
</organism>
<dbReference type="InterPro" id="IPR001048">
    <property type="entry name" value="Asp/Glu/Uridylate_kinase"/>
</dbReference>
<evidence type="ECO:0000256" key="6">
    <source>
        <dbReference type="ARBA" id="ARBA00023315"/>
    </source>
</evidence>
<keyword evidence="6 8" id="KW-0012">Acyltransferase</keyword>
<dbReference type="PANTHER" id="PTHR30602:SF12">
    <property type="entry name" value="AMINO-ACID ACETYLTRANSFERASE NAGS1, CHLOROPLASTIC-RELATED"/>
    <property type="match status" value="1"/>
</dbReference>
<dbReference type="InterPro" id="IPR000182">
    <property type="entry name" value="GNAT_dom"/>
</dbReference>
<accession>A0A3N1NYW8</accession>
<dbReference type="InterPro" id="IPR010167">
    <property type="entry name" value="NH2A_AcTrfase"/>
</dbReference>
<comment type="caution">
    <text evidence="10">The sequence shown here is derived from an EMBL/GenBank/DDBJ whole genome shotgun (WGS) entry which is preliminary data.</text>
</comment>
<name>A0A3N1NYW8_9GAMM</name>
<dbReference type="Pfam" id="PF00696">
    <property type="entry name" value="AA_kinase"/>
    <property type="match status" value="1"/>
</dbReference>
<dbReference type="EC" id="2.3.1.1" evidence="8"/>
<evidence type="ECO:0000256" key="1">
    <source>
        <dbReference type="ARBA" id="ARBA00004925"/>
    </source>
</evidence>
<dbReference type="NCBIfam" id="NF003641">
    <property type="entry name" value="PRK05279.1"/>
    <property type="match status" value="1"/>
</dbReference>
<dbReference type="HAMAP" id="MF_01105">
    <property type="entry name" value="N_acetyl_glu_synth"/>
    <property type="match status" value="1"/>
</dbReference>
<dbReference type="RefSeq" id="WP_123638383.1">
    <property type="nucleotide sequence ID" value="NZ_RJUK01000001.1"/>
</dbReference>
<dbReference type="EMBL" id="RJUK01000001">
    <property type="protein sequence ID" value="ROQ21375.1"/>
    <property type="molecule type" value="Genomic_DNA"/>
</dbReference>
<evidence type="ECO:0000313" key="10">
    <source>
        <dbReference type="EMBL" id="ROQ21375.1"/>
    </source>
</evidence>
<keyword evidence="4 8" id="KW-0028">Amino-acid biosynthesis</keyword>
<feature type="domain" description="N-acetyltransferase" evidence="9">
    <location>
        <begin position="293"/>
        <end position="437"/>
    </location>
</feature>
<dbReference type="PANTHER" id="PTHR30602">
    <property type="entry name" value="AMINO-ACID ACETYLTRANSFERASE"/>
    <property type="match status" value="1"/>
</dbReference>
<dbReference type="GO" id="GO:0005737">
    <property type="term" value="C:cytoplasm"/>
    <property type="evidence" value="ECO:0007669"/>
    <property type="project" value="UniProtKB-SubCell"/>
</dbReference>
<evidence type="ECO:0000256" key="4">
    <source>
        <dbReference type="ARBA" id="ARBA00022605"/>
    </source>
</evidence>
<comment type="miscellaneous">
    <text evidence="8">In bacteria which possess the bifunctional enzyme ornithine acetyltransferase/N-acetylglutamate synthase (ArgJ), ArgA fulfills an anaplerotic role.</text>
</comment>
<sequence length="437" mass="48235">MTGSTQDYVKWFRHSSPYINAHRGKTFVLMLPGEALVHPNYGNIIYDIALLSSLGVRLVVVHGARPQIDARLAESGIESQFHRNLRVTDAANLEQVTQAIGQARIQMEAALSTGVPNSPMHGARMQVISGNFVVAMPHGVLDGVDLQHTGKVRRINTRSLNTVLDSGAIALLSPLGYSTTGEAFNLSFTDVATQVASALKADKLLAFIEAEGVSDASGELVRQLAVQECRDFLEQQGEQISGDIRQALSACYLACLQGVPRAQLFSYAADGAMLSELFTRDGMGTMVHSDSYEQLRRATIDDVGGILELIAPLENEGILVRRSRELLETEIDRFHVLEKDGTIIACAAMYPFEESAELACVVTHPEYRKGGRASTLLTQMEKMARRQGIKQLFLLTTQTAHWFIEQGFVQAQIDDLPVARRRLYNYQRNSKIFIKNL</sequence>
<keyword evidence="8" id="KW-0963">Cytoplasm</keyword>
<dbReference type="Gene3D" id="3.40.1160.10">
    <property type="entry name" value="Acetylglutamate kinase-like"/>
    <property type="match status" value="1"/>
</dbReference>
<dbReference type="GO" id="GO:0004042">
    <property type="term" value="F:L-glutamate N-acetyltransferase activity"/>
    <property type="evidence" value="ECO:0007669"/>
    <property type="project" value="UniProtKB-UniRule"/>
</dbReference>
<comment type="pathway">
    <text evidence="1 8">Amino-acid biosynthesis; L-arginine biosynthesis; N(2)-acetyl-L-ornithine from L-glutamate: step 1/4.</text>
</comment>
<keyword evidence="11" id="KW-1185">Reference proteome</keyword>
<dbReference type="InterPro" id="IPR036393">
    <property type="entry name" value="AceGlu_kinase-like_sf"/>
</dbReference>
<dbReference type="Pfam" id="PF00583">
    <property type="entry name" value="Acetyltransf_1"/>
    <property type="match status" value="1"/>
</dbReference>
<proteinExistence type="inferred from homology"/>
<keyword evidence="3 8" id="KW-0055">Arginine biosynthesis</keyword>
<evidence type="ECO:0000256" key="8">
    <source>
        <dbReference type="HAMAP-Rule" id="MF_01105"/>
    </source>
</evidence>
<dbReference type="AlphaFoldDB" id="A0A3N1NYW8"/>
<dbReference type="Proteomes" id="UP000273643">
    <property type="component" value="Unassembled WGS sequence"/>
</dbReference>
<dbReference type="PROSITE" id="PS51186">
    <property type="entry name" value="GNAT"/>
    <property type="match status" value="1"/>
</dbReference>
<dbReference type="PIRSF" id="PIRSF000423">
    <property type="entry name" value="ArgA"/>
    <property type="match status" value="1"/>
</dbReference>
<comment type="catalytic activity">
    <reaction evidence="7 8">
        <text>L-glutamate + acetyl-CoA = N-acetyl-L-glutamate + CoA + H(+)</text>
        <dbReference type="Rhea" id="RHEA:24292"/>
        <dbReference type="ChEBI" id="CHEBI:15378"/>
        <dbReference type="ChEBI" id="CHEBI:29985"/>
        <dbReference type="ChEBI" id="CHEBI:44337"/>
        <dbReference type="ChEBI" id="CHEBI:57287"/>
        <dbReference type="ChEBI" id="CHEBI:57288"/>
        <dbReference type="EC" id="2.3.1.1"/>
    </reaction>
</comment>
<dbReference type="SUPFAM" id="SSF55729">
    <property type="entry name" value="Acyl-CoA N-acyltransferases (Nat)"/>
    <property type="match status" value="1"/>
</dbReference>
<evidence type="ECO:0000256" key="2">
    <source>
        <dbReference type="ARBA" id="ARBA00009145"/>
    </source>
</evidence>
<dbReference type="CDD" id="cd04301">
    <property type="entry name" value="NAT_SF"/>
    <property type="match status" value="1"/>
</dbReference>
<dbReference type="NCBIfam" id="TIGR01890">
    <property type="entry name" value="N-Ac-Glu-synth"/>
    <property type="match status" value="1"/>
</dbReference>
<dbReference type="InterPro" id="IPR033719">
    <property type="entry name" value="NAGS_kin"/>
</dbReference>
<protein>
    <recommendedName>
        <fullName evidence="8">Amino-acid acetyltransferase</fullName>
        <ecNumber evidence="8">2.3.1.1</ecNumber>
    </recommendedName>
    <alternativeName>
        <fullName evidence="8">N-acetylglutamate synthase</fullName>
        <shortName evidence="8">AGS</shortName>
        <shortName evidence="8">NAGS</shortName>
    </alternativeName>
</protein>
<dbReference type="OrthoDB" id="9802238at2"/>
<evidence type="ECO:0000256" key="5">
    <source>
        <dbReference type="ARBA" id="ARBA00022679"/>
    </source>
</evidence>
<comment type="similarity">
    <text evidence="2 8">Belongs to the acetyltransferase family. ArgA subfamily.</text>
</comment>
<dbReference type="Gene3D" id="3.40.630.30">
    <property type="match status" value="1"/>
</dbReference>